<sequence length="149" mass="16395">MKSVEFSTTTTLSAAAEEVFEHLADPNNHVGLSPLLVEVRDIRRGPAEVRFTAVERFTMGPLRRDNVVEVTLRLGEGTITGDVASSGGVRVAYGYRIDSVPGGTRVIDHYRLSAPFGLLRFAVGQAKKVQAARGRELTRRFQVRRSPQT</sequence>
<evidence type="ECO:0000313" key="2">
    <source>
        <dbReference type="Proteomes" id="UP001225356"/>
    </source>
</evidence>
<organism evidence="1 2">
    <name type="scientific">Streptosporangium lutulentum</name>
    <dbReference type="NCBI Taxonomy" id="1461250"/>
    <lineage>
        <taxon>Bacteria</taxon>
        <taxon>Bacillati</taxon>
        <taxon>Actinomycetota</taxon>
        <taxon>Actinomycetes</taxon>
        <taxon>Streptosporangiales</taxon>
        <taxon>Streptosporangiaceae</taxon>
        <taxon>Streptosporangium</taxon>
    </lineage>
</organism>
<dbReference type="InterPro" id="IPR019587">
    <property type="entry name" value="Polyketide_cyclase/dehydratase"/>
</dbReference>
<dbReference type="Proteomes" id="UP001225356">
    <property type="component" value="Unassembled WGS sequence"/>
</dbReference>
<protein>
    <recommendedName>
        <fullName evidence="3">Polyketide cyclase / dehydrase and lipid transport</fullName>
    </recommendedName>
</protein>
<dbReference type="Gene3D" id="3.30.530.20">
    <property type="match status" value="1"/>
</dbReference>
<proteinExistence type="predicted"/>
<dbReference type="InterPro" id="IPR023393">
    <property type="entry name" value="START-like_dom_sf"/>
</dbReference>
<dbReference type="RefSeq" id="WP_307555494.1">
    <property type="nucleotide sequence ID" value="NZ_JAUSQU010000001.1"/>
</dbReference>
<dbReference type="CDD" id="cd07812">
    <property type="entry name" value="SRPBCC"/>
    <property type="match status" value="1"/>
</dbReference>
<accession>A0ABT9Q515</accession>
<reference evidence="1 2" key="1">
    <citation type="submission" date="2023-07" db="EMBL/GenBank/DDBJ databases">
        <title>Sequencing the genomes of 1000 actinobacteria strains.</title>
        <authorList>
            <person name="Klenk H.-P."/>
        </authorList>
    </citation>
    <scope>NUCLEOTIDE SEQUENCE [LARGE SCALE GENOMIC DNA]</scope>
    <source>
        <strain evidence="1 2">DSM 46740</strain>
    </source>
</reference>
<dbReference type="SUPFAM" id="SSF55961">
    <property type="entry name" value="Bet v1-like"/>
    <property type="match status" value="1"/>
</dbReference>
<evidence type="ECO:0000313" key="1">
    <source>
        <dbReference type="EMBL" id="MDP9841844.1"/>
    </source>
</evidence>
<keyword evidence="2" id="KW-1185">Reference proteome</keyword>
<evidence type="ECO:0008006" key="3">
    <source>
        <dbReference type="Google" id="ProtNLM"/>
    </source>
</evidence>
<name>A0ABT9Q515_9ACTN</name>
<dbReference type="EMBL" id="JAUSQU010000001">
    <property type="protein sequence ID" value="MDP9841844.1"/>
    <property type="molecule type" value="Genomic_DNA"/>
</dbReference>
<gene>
    <name evidence="1" type="ORF">J2853_001055</name>
</gene>
<dbReference type="Pfam" id="PF10604">
    <property type="entry name" value="Polyketide_cyc2"/>
    <property type="match status" value="1"/>
</dbReference>
<comment type="caution">
    <text evidence="1">The sequence shown here is derived from an EMBL/GenBank/DDBJ whole genome shotgun (WGS) entry which is preliminary data.</text>
</comment>